<evidence type="ECO:0000313" key="2">
    <source>
        <dbReference type="Proteomes" id="UP001163046"/>
    </source>
</evidence>
<organism evidence="1 2">
    <name type="scientific">Desmophyllum pertusum</name>
    <dbReference type="NCBI Taxonomy" id="174260"/>
    <lineage>
        <taxon>Eukaryota</taxon>
        <taxon>Metazoa</taxon>
        <taxon>Cnidaria</taxon>
        <taxon>Anthozoa</taxon>
        <taxon>Hexacorallia</taxon>
        <taxon>Scleractinia</taxon>
        <taxon>Caryophylliina</taxon>
        <taxon>Caryophylliidae</taxon>
        <taxon>Desmophyllum</taxon>
    </lineage>
</organism>
<keyword evidence="2" id="KW-1185">Reference proteome</keyword>
<dbReference type="OrthoDB" id="10617599at2759"/>
<dbReference type="Proteomes" id="UP001163046">
    <property type="component" value="Unassembled WGS sequence"/>
</dbReference>
<sequence>MDGCSITFAPIETLTDYSSAEVCVTPEQKKAIRVELEAYRASLKSGKSCVGGLTLTTGLSLQLIDLTIVHCHELDSVDTVQDVLPVFSRENAAIIYSIVSRHIH</sequence>
<dbReference type="AlphaFoldDB" id="A0A9X0CR14"/>
<name>A0A9X0CR14_9CNID</name>
<reference evidence="1" key="1">
    <citation type="submission" date="2023-01" db="EMBL/GenBank/DDBJ databases">
        <title>Genome assembly of the deep-sea coral Lophelia pertusa.</title>
        <authorList>
            <person name="Herrera S."/>
            <person name="Cordes E."/>
        </authorList>
    </citation>
    <scope>NUCLEOTIDE SEQUENCE</scope>
    <source>
        <strain evidence="1">USNM1676648</strain>
        <tissue evidence="1">Polyp</tissue>
    </source>
</reference>
<protein>
    <submittedName>
        <fullName evidence="1">Uncharacterized protein</fullName>
    </submittedName>
</protein>
<accession>A0A9X0CR14</accession>
<proteinExistence type="predicted"/>
<gene>
    <name evidence="1" type="ORF">OS493_019002</name>
</gene>
<comment type="caution">
    <text evidence="1">The sequence shown here is derived from an EMBL/GenBank/DDBJ whole genome shotgun (WGS) entry which is preliminary data.</text>
</comment>
<dbReference type="EMBL" id="MU826836">
    <property type="protein sequence ID" value="KAJ7372495.1"/>
    <property type="molecule type" value="Genomic_DNA"/>
</dbReference>
<evidence type="ECO:0000313" key="1">
    <source>
        <dbReference type="EMBL" id="KAJ7372495.1"/>
    </source>
</evidence>